<dbReference type="VEuPathDB" id="PlasmoDB:PVX_104695"/>
<name>A0A1G4E8L8_PLAVI</name>
<protein>
    <submittedName>
        <fullName evidence="3">VIR protein</fullName>
    </submittedName>
</protein>
<organism evidence="3 4">
    <name type="scientific">Plasmodium vivax</name>
    <name type="common">malaria parasite P. vivax</name>
    <dbReference type="NCBI Taxonomy" id="5855"/>
    <lineage>
        <taxon>Eukaryota</taxon>
        <taxon>Sar</taxon>
        <taxon>Alveolata</taxon>
        <taxon>Apicomplexa</taxon>
        <taxon>Aconoidasida</taxon>
        <taxon>Haemosporida</taxon>
        <taxon>Plasmodiidae</taxon>
        <taxon>Plasmodium</taxon>
        <taxon>Plasmodium (Plasmodium)</taxon>
    </lineage>
</organism>
<accession>A0A1G4E8L8</accession>
<dbReference type="VEuPathDB" id="PlasmoDB:PVX_063690"/>
<gene>
    <name evidence="3" type="ORF">PVC01_000134500</name>
</gene>
<sequence length="447" mass="51915">MADCQRPSSETYLNYKCYEYLKPRFHEIRLGDNGPKYLAKAKEQIERNHSNIQQYESFFKNIASHLNRSGIFYDADRRVACSYINYLLNKKLIESNMYLSNSNYGILKDFVREYHISQQSSQEDANICSSEIKLLDYKDYIKMKLLYDLYDEYITLIQPYHLPTYNPCDVLGKIISLYNESMKGNQITDEKLINKLIEFKQLIGNNVLPKNTKCQKNIEHFSLSKKEQSKIEEENQRKIEEQRIKQEKEQLEQEQQQLAQEKQRLEQQNLDLERQQRQGKPELVRPELYEQEGEHGRLSQDPEQQLTYEQGPHYRGPYIQPPSSPHIRESRLDGSYNDLQSIGDSGPSGVKIEQLQDQGVLGQMQNAFSSIVQNVDPAPVLGLSGGMGVLFILFKYTPFGSFFGGRRGRFRQIPSFRGLSPGEIPNFHEYGGGYVGYSPMDMPFQGE</sequence>
<dbReference type="AlphaFoldDB" id="A0A1G4E8L8"/>
<dbReference type="VEuPathDB" id="PlasmoDB:PVP01_0007740"/>
<dbReference type="VEuPathDB" id="PlasmoDB:PVPAM_110059500"/>
<evidence type="ECO:0000313" key="4">
    <source>
        <dbReference type="Proteomes" id="UP000305196"/>
    </source>
</evidence>
<evidence type="ECO:0000256" key="1">
    <source>
        <dbReference type="SAM" id="Coils"/>
    </source>
</evidence>
<feature type="coiled-coil region" evidence="1">
    <location>
        <begin position="223"/>
        <end position="278"/>
    </location>
</feature>
<dbReference type="EMBL" id="FLYI01000521">
    <property type="protein sequence ID" value="SCA60859.1"/>
    <property type="molecule type" value="Genomic_DNA"/>
</dbReference>
<reference evidence="3 4" key="1">
    <citation type="submission" date="2016-07" db="EMBL/GenBank/DDBJ databases">
        <authorList>
            <consortium name="Pathogen Informatics"/>
        </authorList>
    </citation>
    <scope>NUCLEOTIDE SEQUENCE [LARGE SCALE GENOMIC DNA]</scope>
</reference>
<dbReference type="VEuPathDB" id="PlasmoDB:PVW1_070045600"/>
<keyword evidence="1" id="KW-0175">Coiled coil</keyword>
<evidence type="ECO:0000256" key="2">
    <source>
        <dbReference type="SAM" id="MobiDB-lite"/>
    </source>
</evidence>
<proteinExistence type="predicted"/>
<evidence type="ECO:0000313" key="3">
    <source>
        <dbReference type="EMBL" id="SCA60859.1"/>
    </source>
</evidence>
<feature type="region of interest" description="Disordered" evidence="2">
    <location>
        <begin position="308"/>
        <end position="331"/>
    </location>
</feature>
<dbReference type="Proteomes" id="UP000305196">
    <property type="component" value="Unassembled WGS sequence"/>
</dbReference>